<keyword evidence="4" id="KW-0963">Cytoplasm</keyword>
<dbReference type="PANTHER" id="PTHR14594">
    <property type="entry name" value="CENTROSOMAL PROTEIN OF 70 KDA"/>
    <property type="match status" value="1"/>
</dbReference>
<dbReference type="InterPro" id="IPR037692">
    <property type="entry name" value="CEP70"/>
</dbReference>
<dbReference type="Proteomes" id="UP000023152">
    <property type="component" value="Unassembled WGS sequence"/>
</dbReference>
<dbReference type="PANTHER" id="PTHR14594:SF1">
    <property type="entry name" value="CENTROSOMAL PROTEIN OF 70 KDA"/>
    <property type="match status" value="1"/>
</dbReference>
<evidence type="ECO:0000256" key="2">
    <source>
        <dbReference type="ARBA" id="ARBA00011832"/>
    </source>
</evidence>
<dbReference type="GO" id="GO:0070507">
    <property type="term" value="P:regulation of microtubule cytoskeleton organization"/>
    <property type="evidence" value="ECO:0007669"/>
    <property type="project" value="InterPro"/>
</dbReference>
<comment type="caution">
    <text evidence="9">The sequence shown here is derived from an EMBL/GenBank/DDBJ whole genome shotgun (WGS) entry which is preliminary data.</text>
</comment>
<evidence type="ECO:0000256" key="6">
    <source>
        <dbReference type="ARBA" id="ARBA00023054"/>
    </source>
</evidence>
<name>X6NWG1_RETFI</name>
<dbReference type="AlphaFoldDB" id="X6NWG1"/>
<sequence>MNQIYVELNENRNFLTSVRDILGMPKSTPVNGCLRVLQEVVDSKGTPKNCGGSKLTTLQLNHVFNSELKDNSSDLLIKWNNWIMEVCELLNCDENDMTATVRTIKEKCSEYELIFPKIDSLIDQIRKILGIEHAHQILPKLKELCLQNETTMHEE</sequence>
<proteinExistence type="predicted"/>
<dbReference type="GO" id="GO:0005813">
    <property type="term" value="C:centrosome"/>
    <property type="evidence" value="ECO:0007669"/>
    <property type="project" value="UniProtKB-SubCell"/>
</dbReference>
<reference evidence="9 10" key="1">
    <citation type="journal article" date="2013" name="Curr. Biol.">
        <title>The Genome of the Foraminiferan Reticulomyxa filosa.</title>
        <authorList>
            <person name="Glockner G."/>
            <person name="Hulsmann N."/>
            <person name="Schleicher M."/>
            <person name="Noegel A.A."/>
            <person name="Eichinger L."/>
            <person name="Gallinger C."/>
            <person name="Pawlowski J."/>
            <person name="Sierra R."/>
            <person name="Euteneuer U."/>
            <person name="Pillet L."/>
            <person name="Moustafa A."/>
            <person name="Platzer M."/>
            <person name="Groth M."/>
            <person name="Szafranski K."/>
            <person name="Schliwa M."/>
        </authorList>
    </citation>
    <scope>NUCLEOTIDE SEQUENCE [LARGE SCALE GENOMIC DNA]</scope>
</reference>
<comment type="subcellular location">
    <subcellularLocation>
        <location evidence="1">Cytoplasm</location>
        <location evidence="1">Cytoskeleton</location>
        <location evidence="1">Microtubule organizing center</location>
        <location evidence="1">Centrosome</location>
    </subcellularLocation>
</comment>
<keyword evidence="5" id="KW-0802">TPR repeat</keyword>
<evidence type="ECO:0000256" key="3">
    <source>
        <dbReference type="ARBA" id="ARBA00018408"/>
    </source>
</evidence>
<dbReference type="EMBL" id="ASPP01005541">
    <property type="protein sequence ID" value="ETO30316.1"/>
    <property type="molecule type" value="Genomic_DNA"/>
</dbReference>
<dbReference type="OrthoDB" id="2020926at2759"/>
<comment type="subunit">
    <text evidence="2">Directly interacts with tubulin-gamma; this interaction determines centrosomal localization.</text>
</comment>
<dbReference type="GO" id="GO:0043015">
    <property type="term" value="F:gamma-tubulin binding"/>
    <property type="evidence" value="ECO:0007669"/>
    <property type="project" value="InterPro"/>
</dbReference>
<dbReference type="GO" id="GO:0060271">
    <property type="term" value="P:cilium assembly"/>
    <property type="evidence" value="ECO:0007669"/>
    <property type="project" value="InterPro"/>
</dbReference>
<organism evidence="9 10">
    <name type="scientific">Reticulomyxa filosa</name>
    <dbReference type="NCBI Taxonomy" id="46433"/>
    <lineage>
        <taxon>Eukaryota</taxon>
        <taxon>Sar</taxon>
        <taxon>Rhizaria</taxon>
        <taxon>Retaria</taxon>
        <taxon>Foraminifera</taxon>
        <taxon>Monothalamids</taxon>
        <taxon>Reticulomyxidae</taxon>
        <taxon>Reticulomyxa</taxon>
    </lineage>
</organism>
<evidence type="ECO:0000256" key="1">
    <source>
        <dbReference type="ARBA" id="ARBA00004300"/>
    </source>
</evidence>
<keyword evidence="7" id="KW-0206">Cytoskeleton</keyword>
<keyword evidence="10" id="KW-1185">Reference proteome</keyword>
<evidence type="ECO:0000313" key="9">
    <source>
        <dbReference type="EMBL" id="ETO30316.1"/>
    </source>
</evidence>
<evidence type="ECO:0000256" key="5">
    <source>
        <dbReference type="ARBA" id="ARBA00022803"/>
    </source>
</evidence>
<gene>
    <name evidence="9" type="ORF">RFI_06803</name>
</gene>
<comment type="function">
    <text evidence="8">Plays a role in the organization of both preexisting and nascent microtubules in interphase cells. During mitosis, required for the organization and orientation of the mitotic spindle.</text>
</comment>
<evidence type="ECO:0000256" key="7">
    <source>
        <dbReference type="ARBA" id="ARBA00023212"/>
    </source>
</evidence>
<evidence type="ECO:0000313" key="10">
    <source>
        <dbReference type="Proteomes" id="UP000023152"/>
    </source>
</evidence>
<evidence type="ECO:0000256" key="4">
    <source>
        <dbReference type="ARBA" id="ARBA00022490"/>
    </source>
</evidence>
<protein>
    <recommendedName>
        <fullName evidence="3">Centrosomal protein of 70 kDa</fullName>
    </recommendedName>
</protein>
<evidence type="ECO:0000256" key="8">
    <source>
        <dbReference type="ARBA" id="ARBA00025273"/>
    </source>
</evidence>
<accession>X6NWG1</accession>
<keyword evidence="6" id="KW-0175">Coiled coil</keyword>